<dbReference type="AlphaFoldDB" id="A0A2P9ANZ0"/>
<gene>
    <name evidence="2" type="ORF">BQ8482_320011</name>
</gene>
<organism evidence="2 3">
    <name type="scientific">Mesorhizobium delmotii</name>
    <dbReference type="NCBI Taxonomy" id="1631247"/>
    <lineage>
        <taxon>Bacteria</taxon>
        <taxon>Pseudomonadati</taxon>
        <taxon>Pseudomonadota</taxon>
        <taxon>Alphaproteobacteria</taxon>
        <taxon>Hyphomicrobiales</taxon>
        <taxon>Phyllobacteriaceae</taxon>
        <taxon>Mesorhizobium</taxon>
    </lineage>
</organism>
<sequence length="63" mass="6847">MGDLASEDALVHGNVSGLQTDGKQLGLRTTVDHLLEGRSYPTHSYGEGHSSRRSRTTWPGPTR</sequence>
<name>A0A2P9ANZ0_9HYPH</name>
<evidence type="ECO:0000313" key="3">
    <source>
        <dbReference type="Proteomes" id="UP000245698"/>
    </source>
</evidence>
<evidence type="ECO:0000256" key="1">
    <source>
        <dbReference type="SAM" id="MobiDB-lite"/>
    </source>
</evidence>
<keyword evidence="3" id="KW-1185">Reference proteome</keyword>
<protein>
    <submittedName>
        <fullName evidence="2">Uncharacterized protein</fullName>
    </submittedName>
</protein>
<dbReference type="Proteomes" id="UP000245698">
    <property type="component" value="Unassembled WGS sequence"/>
</dbReference>
<reference evidence="3" key="1">
    <citation type="submission" date="2016-12" db="EMBL/GenBank/DDBJ databases">
        <authorList>
            <person name="Brunel B."/>
        </authorList>
    </citation>
    <scope>NUCLEOTIDE SEQUENCE [LARGE SCALE GENOMIC DNA]</scope>
</reference>
<proteinExistence type="predicted"/>
<feature type="region of interest" description="Disordered" evidence="1">
    <location>
        <begin position="38"/>
        <end position="63"/>
    </location>
</feature>
<accession>A0A2P9ANZ0</accession>
<dbReference type="EMBL" id="FUIG01000040">
    <property type="protein sequence ID" value="SJM32859.1"/>
    <property type="molecule type" value="Genomic_DNA"/>
</dbReference>
<evidence type="ECO:0000313" key="2">
    <source>
        <dbReference type="EMBL" id="SJM32859.1"/>
    </source>
</evidence>